<keyword evidence="10" id="KW-0067">ATP-binding</keyword>
<keyword evidence="6" id="KW-0808">Transferase</keyword>
<evidence type="ECO:0000256" key="10">
    <source>
        <dbReference type="ARBA" id="ARBA00022840"/>
    </source>
</evidence>
<dbReference type="GO" id="GO:0005524">
    <property type="term" value="F:ATP binding"/>
    <property type="evidence" value="ECO:0007669"/>
    <property type="project" value="UniProtKB-KW"/>
</dbReference>
<dbReference type="Gene3D" id="6.10.340.10">
    <property type="match status" value="1"/>
</dbReference>
<name>W0E9S5_9FIRM</name>
<feature type="transmembrane region" description="Helical" evidence="14">
    <location>
        <begin position="155"/>
        <end position="177"/>
    </location>
</feature>
<evidence type="ECO:0000256" key="9">
    <source>
        <dbReference type="ARBA" id="ARBA00022777"/>
    </source>
</evidence>
<dbReference type="GO" id="GO:0005886">
    <property type="term" value="C:plasma membrane"/>
    <property type="evidence" value="ECO:0007669"/>
    <property type="project" value="UniProtKB-SubCell"/>
</dbReference>
<dbReference type="RefSeq" id="WP_006716434.1">
    <property type="nucleotide sequence ID" value="NZ_CP007032.1"/>
</dbReference>
<keyword evidence="18" id="KW-1185">Reference proteome</keyword>
<gene>
    <name evidence="17" type="ORF">DESME_01960</name>
</gene>
<evidence type="ECO:0000256" key="11">
    <source>
        <dbReference type="ARBA" id="ARBA00022989"/>
    </source>
</evidence>
<dbReference type="InterPro" id="IPR003661">
    <property type="entry name" value="HisK_dim/P_dom"/>
</dbReference>
<dbReference type="SUPFAM" id="SSF47384">
    <property type="entry name" value="Homodimeric domain of signal transducing histidine kinase"/>
    <property type="match status" value="1"/>
</dbReference>
<dbReference type="PANTHER" id="PTHR45528:SF1">
    <property type="entry name" value="SENSOR HISTIDINE KINASE CPXA"/>
    <property type="match status" value="1"/>
</dbReference>
<evidence type="ECO:0000256" key="13">
    <source>
        <dbReference type="ARBA" id="ARBA00023136"/>
    </source>
</evidence>
<dbReference type="SMART" id="SM00304">
    <property type="entry name" value="HAMP"/>
    <property type="match status" value="1"/>
</dbReference>
<dbReference type="AlphaFoldDB" id="W0E9S5"/>
<dbReference type="KEGG" id="dmt:DESME_01960"/>
<dbReference type="EMBL" id="CP007032">
    <property type="protein sequence ID" value="AHF05979.1"/>
    <property type="molecule type" value="Genomic_DNA"/>
</dbReference>
<dbReference type="SUPFAM" id="SSF55874">
    <property type="entry name" value="ATPase domain of HSP90 chaperone/DNA topoisomerase II/histidine kinase"/>
    <property type="match status" value="1"/>
</dbReference>
<dbReference type="CDD" id="cd00082">
    <property type="entry name" value="HisKA"/>
    <property type="match status" value="1"/>
</dbReference>
<dbReference type="OrthoDB" id="9813151at2"/>
<comment type="catalytic activity">
    <reaction evidence="1">
        <text>ATP + protein L-histidine = ADP + protein N-phospho-L-histidine.</text>
        <dbReference type="EC" id="2.7.13.3"/>
    </reaction>
</comment>
<dbReference type="InterPro" id="IPR003660">
    <property type="entry name" value="HAMP_dom"/>
</dbReference>
<dbReference type="InterPro" id="IPR036890">
    <property type="entry name" value="HATPase_C_sf"/>
</dbReference>
<dbReference type="InterPro" id="IPR050398">
    <property type="entry name" value="HssS/ArlS-like"/>
</dbReference>
<dbReference type="Pfam" id="PF00672">
    <property type="entry name" value="HAMP"/>
    <property type="match status" value="1"/>
</dbReference>
<dbReference type="Pfam" id="PF00512">
    <property type="entry name" value="HisKA"/>
    <property type="match status" value="1"/>
</dbReference>
<keyword evidence="11 14" id="KW-1133">Transmembrane helix</keyword>
<evidence type="ECO:0000313" key="18">
    <source>
        <dbReference type="Proteomes" id="UP000010847"/>
    </source>
</evidence>
<reference evidence="17 18" key="1">
    <citation type="submission" date="2013-12" db="EMBL/GenBank/DDBJ databases">
        <authorList>
            <consortium name="DOE Joint Genome Institute"/>
            <person name="Smidt H."/>
            <person name="Huntemann M."/>
            <person name="Han J."/>
            <person name="Chen A."/>
            <person name="Kyrpides N."/>
            <person name="Mavromatis K."/>
            <person name="Markowitz V."/>
            <person name="Palaniappan K."/>
            <person name="Ivanova N."/>
            <person name="Schaumberg A."/>
            <person name="Pati A."/>
            <person name="Liolios K."/>
            <person name="Nordberg H.P."/>
            <person name="Cantor M.N."/>
            <person name="Hua S.X."/>
            <person name="Woyke T."/>
        </authorList>
    </citation>
    <scope>NUCLEOTIDE SEQUENCE [LARGE SCALE GENOMIC DNA]</scope>
    <source>
        <strain evidence="18">DSM 15288</strain>
    </source>
</reference>
<dbReference type="GO" id="GO:0000155">
    <property type="term" value="F:phosphorelay sensor kinase activity"/>
    <property type="evidence" value="ECO:0007669"/>
    <property type="project" value="InterPro"/>
</dbReference>
<keyword evidence="4" id="KW-1003">Cell membrane</keyword>
<feature type="transmembrane region" description="Helical" evidence="14">
    <location>
        <begin position="6"/>
        <end position="28"/>
    </location>
</feature>
<dbReference type="SMART" id="SM00387">
    <property type="entry name" value="HATPase_c"/>
    <property type="match status" value="1"/>
</dbReference>
<accession>W0E9S5</accession>
<evidence type="ECO:0000256" key="12">
    <source>
        <dbReference type="ARBA" id="ARBA00023012"/>
    </source>
</evidence>
<sequence length="460" mass="51092">MRRKLFLSTFAIILVTLILSLLSVNFVFKHQFTDYVAKTTEDSLAQLPNRLSSVYTQHGNWDTLSLYEISHDLPVGAEITLKDTQGKIITALTNPMDEMMKKSMMGMGMSYSVNNWKTQTLTIKGPQDNILATADVRYPSDAQILDPKDLSFVTAVFRSLLLAGALALVLGLLLSLWTSNQLVKPLRNLTQAVKRVGKGHLDEKVLISSQDEVGELAQAFNSMANDLKSQEMLRKQFTADIAHELRTPLTSLRSYIEAFQDGVLPPDQENLAALSEEIDRLVSLSSDLKDLNIAEIGKLQAQSQSVDLTSVLEKVIRNLSPLIQKKGIELTTQLPSEPVTLIADERLLTRLFYNLIHNAYKYTGEKGKIKIELFVRPNSADINVSDTGIGISENELPFIFERFYRAEKSRARETGGTGIGLALVKQILLLHKGTIDVQSGVGKGTTFKLTLPLKTETQTL</sequence>
<dbReference type="EC" id="2.7.13.3" evidence="3"/>
<dbReference type="SUPFAM" id="SSF158472">
    <property type="entry name" value="HAMP domain-like"/>
    <property type="match status" value="1"/>
</dbReference>
<evidence type="ECO:0000256" key="2">
    <source>
        <dbReference type="ARBA" id="ARBA00004651"/>
    </source>
</evidence>
<keyword evidence="8" id="KW-0547">Nucleotide-binding</keyword>
<dbReference type="FunFam" id="3.30.565.10:FF:000006">
    <property type="entry name" value="Sensor histidine kinase WalK"/>
    <property type="match status" value="1"/>
</dbReference>
<dbReference type="PROSITE" id="PS50109">
    <property type="entry name" value="HIS_KIN"/>
    <property type="match status" value="1"/>
</dbReference>
<evidence type="ECO:0000256" key="3">
    <source>
        <dbReference type="ARBA" id="ARBA00012438"/>
    </source>
</evidence>
<dbReference type="CDD" id="cd00075">
    <property type="entry name" value="HATPase"/>
    <property type="match status" value="1"/>
</dbReference>
<evidence type="ECO:0000256" key="4">
    <source>
        <dbReference type="ARBA" id="ARBA00022475"/>
    </source>
</evidence>
<evidence type="ECO:0000313" key="17">
    <source>
        <dbReference type="EMBL" id="AHF05979.1"/>
    </source>
</evidence>
<dbReference type="CDD" id="cd06225">
    <property type="entry name" value="HAMP"/>
    <property type="match status" value="1"/>
</dbReference>
<organism evidence="17 18">
    <name type="scientific">Desulfitobacterium metallireducens DSM 15288</name>
    <dbReference type="NCBI Taxonomy" id="871968"/>
    <lineage>
        <taxon>Bacteria</taxon>
        <taxon>Bacillati</taxon>
        <taxon>Bacillota</taxon>
        <taxon>Clostridia</taxon>
        <taxon>Eubacteriales</taxon>
        <taxon>Desulfitobacteriaceae</taxon>
        <taxon>Desulfitobacterium</taxon>
    </lineage>
</organism>
<dbReference type="Pfam" id="PF02518">
    <property type="entry name" value="HATPase_c"/>
    <property type="match status" value="1"/>
</dbReference>
<feature type="domain" description="Histidine kinase" evidence="15">
    <location>
        <begin position="240"/>
        <end position="455"/>
    </location>
</feature>
<keyword evidence="9 17" id="KW-0418">Kinase</keyword>
<dbReference type="eggNOG" id="COG3850">
    <property type="taxonomic scope" value="Bacteria"/>
</dbReference>
<dbReference type="PANTHER" id="PTHR45528">
    <property type="entry name" value="SENSOR HISTIDINE KINASE CPXA"/>
    <property type="match status" value="1"/>
</dbReference>
<dbReference type="PRINTS" id="PR00344">
    <property type="entry name" value="BCTRLSENSOR"/>
</dbReference>
<dbReference type="InterPro" id="IPR003594">
    <property type="entry name" value="HATPase_dom"/>
</dbReference>
<dbReference type="STRING" id="871968.DESME_01960"/>
<protein>
    <recommendedName>
        <fullName evidence="3">histidine kinase</fullName>
        <ecNumber evidence="3">2.7.13.3</ecNumber>
    </recommendedName>
</protein>
<dbReference type="Gene3D" id="1.10.287.130">
    <property type="match status" value="1"/>
</dbReference>
<evidence type="ECO:0000256" key="14">
    <source>
        <dbReference type="SAM" id="Phobius"/>
    </source>
</evidence>
<keyword evidence="5" id="KW-0597">Phosphoprotein</keyword>
<keyword evidence="12" id="KW-0902">Two-component regulatory system</keyword>
<dbReference type="HOGENOM" id="CLU_000445_89_6_9"/>
<evidence type="ECO:0000256" key="6">
    <source>
        <dbReference type="ARBA" id="ARBA00022679"/>
    </source>
</evidence>
<dbReference type="PROSITE" id="PS50885">
    <property type="entry name" value="HAMP"/>
    <property type="match status" value="1"/>
</dbReference>
<dbReference type="Proteomes" id="UP000010847">
    <property type="component" value="Chromosome"/>
</dbReference>
<dbReference type="eggNOG" id="COG5002">
    <property type="taxonomic scope" value="Bacteria"/>
</dbReference>
<dbReference type="SMART" id="SM00388">
    <property type="entry name" value="HisKA"/>
    <property type="match status" value="1"/>
</dbReference>
<keyword evidence="7 14" id="KW-0812">Transmembrane</keyword>
<evidence type="ECO:0000256" key="1">
    <source>
        <dbReference type="ARBA" id="ARBA00000085"/>
    </source>
</evidence>
<proteinExistence type="predicted"/>
<dbReference type="Gene3D" id="3.30.565.10">
    <property type="entry name" value="Histidine kinase-like ATPase, C-terminal domain"/>
    <property type="match status" value="1"/>
</dbReference>
<comment type="subcellular location">
    <subcellularLocation>
        <location evidence="2">Cell membrane</location>
        <topology evidence="2">Multi-pass membrane protein</topology>
    </subcellularLocation>
</comment>
<evidence type="ECO:0000256" key="5">
    <source>
        <dbReference type="ARBA" id="ARBA00022553"/>
    </source>
</evidence>
<dbReference type="InterPro" id="IPR005467">
    <property type="entry name" value="His_kinase_dom"/>
</dbReference>
<evidence type="ECO:0000259" key="16">
    <source>
        <dbReference type="PROSITE" id="PS50885"/>
    </source>
</evidence>
<evidence type="ECO:0000256" key="8">
    <source>
        <dbReference type="ARBA" id="ARBA00022741"/>
    </source>
</evidence>
<feature type="domain" description="HAMP" evidence="16">
    <location>
        <begin position="180"/>
        <end position="232"/>
    </location>
</feature>
<dbReference type="InterPro" id="IPR004358">
    <property type="entry name" value="Sig_transdc_His_kin-like_C"/>
</dbReference>
<dbReference type="InterPro" id="IPR036097">
    <property type="entry name" value="HisK_dim/P_sf"/>
</dbReference>
<evidence type="ECO:0000256" key="7">
    <source>
        <dbReference type="ARBA" id="ARBA00022692"/>
    </source>
</evidence>
<evidence type="ECO:0000259" key="15">
    <source>
        <dbReference type="PROSITE" id="PS50109"/>
    </source>
</evidence>
<keyword evidence="13 14" id="KW-0472">Membrane</keyword>